<keyword evidence="1" id="KW-0732">Signal</keyword>
<evidence type="ECO:0000256" key="1">
    <source>
        <dbReference type="SAM" id="SignalP"/>
    </source>
</evidence>
<name>A0A602Z923_SALET</name>
<feature type="non-terminal residue" evidence="2">
    <location>
        <position position="96"/>
    </location>
</feature>
<reference evidence="2" key="1">
    <citation type="submission" date="2018-07" db="EMBL/GenBank/DDBJ databases">
        <authorList>
            <consortium name="PulseNet: The National Subtyping Network for Foodborne Disease Surveillance"/>
            <person name="Tarr C.L."/>
            <person name="Trees E."/>
            <person name="Katz L.S."/>
            <person name="Carleton-Romer H.A."/>
            <person name="Stroika S."/>
            <person name="Kucerova Z."/>
            <person name="Roache K.F."/>
            <person name="Sabol A.L."/>
            <person name="Besser J."/>
            <person name="Gerner-Smidt P."/>
        </authorList>
    </citation>
    <scope>NUCLEOTIDE SEQUENCE [LARGE SCALE GENOMIC DNA]</scope>
    <source>
        <strain evidence="2">PNUSAS006183</strain>
    </source>
</reference>
<gene>
    <name evidence="2" type="ORF">BWQ27_27130</name>
</gene>
<organism evidence="2">
    <name type="scientific">Salmonella enterica subsp. enterica serovar Pensacola</name>
    <dbReference type="NCBI Taxonomy" id="34042"/>
    <lineage>
        <taxon>Bacteria</taxon>
        <taxon>Pseudomonadati</taxon>
        <taxon>Pseudomonadota</taxon>
        <taxon>Gammaproteobacteria</taxon>
        <taxon>Enterobacterales</taxon>
        <taxon>Enterobacteriaceae</taxon>
        <taxon>Salmonella</taxon>
    </lineage>
</organism>
<evidence type="ECO:0000313" key="2">
    <source>
        <dbReference type="EMBL" id="ECT8499695.1"/>
    </source>
</evidence>
<accession>A0A602Z923</accession>
<feature type="chain" id="PRO_5025056935" evidence="1">
    <location>
        <begin position="31"/>
        <end position="96"/>
    </location>
</feature>
<dbReference type="Proteomes" id="UP000839894">
    <property type="component" value="Unassembled WGS sequence"/>
</dbReference>
<feature type="signal peptide" evidence="1">
    <location>
        <begin position="1"/>
        <end position="30"/>
    </location>
</feature>
<dbReference type="AlphaFoldDB" id="A0A602Z923"/>
<sequence>MAVENKFKINVIAASVLMGLSLSAMTSAVAADKKEAEVAPAPAKTTLAEAVKAVDQSKVGFEKGDATANPSQKESLEDLIVYLGDKNPPAHDAGIK</sequence>
<comment type="caution">
    <text evidence="2">The sequence shown here is derived from an EMBL/GenBank/DDBJ whole genome shotgun (WGS) entry which is preliminary data.</text>
</comment>
<dbReference type="EMBL" id="AAKOBS010000084">
    <property type="protein sequence ID" value="ECT8499695.1"/>
    <property type="molecule type" value="Genomic_DNA"/>
</dbReference>
<protein>
    <submittedName>
        <fullName evidence="2">Uncharacterized protein</fullName>
    </submittedName>
</protein>
<proteinExistence type="predicted"/>